<reference evidence="2 3" key="1">
    <citation type="journal article" date="2015" name="Stand. Genomic Sci.">
        <title>Genomic Encyclopedia of Bacterial and Archaeal Type Strains, Phase III: the genomes of soil and plant-associated and newly described type strains.</title>
        <authorList>
            <person name="Whitman W.B."/>
            <person name="Woyke T."/>
            <person name="Klenk H.P."/>
            <person name="Zhou Y."/>
            <person name="Lilburn T.G."/>
            <person name="Beck B.J."/>
            <person name="De Vos P."/>
            <person name="Vandamme P."/>
            <person name="Eisen J.A."/>
            <person name="Garrity G."/>
            <person name="Hugenholtz P."/>
            <person name="Kyrpides N.C."/>
        </authorList>
    </citation>
    <scope>NUCLEOTIDE SEQUENCE [LARGE SCALE GENOMIC DNA]</scope>
    <source>
        <strain evidence="2 3">CGMCC 1.10115</strain>
    </source>
</reference>
<accession>A0A562JWC4</accession>
<dbReference type="GeneID" id="79719317"/>
<dbReference type="NCBIfam" id="TIGR03721">
    <property type="entry name" value="exospore_TM"/>
    <property type="match status" value="1"/>
</dbReference>
<protein>
    <submittedName>
        <fullName evidence="2">BclB C-terminal domain-containing protein</fullName>
    </submittedName>
</protein>
<gene>
    <name evidence="2" type="ORF">IQ19_02421</name>
</gene>
<name>A0A562JWC4_9BACI</name>
<dbReference type="RefSeq" id="WP_144542590.1">
    <property type="nucleotide sequence ID" value="NZ_CBCSDC010000002.1"/>
</dbReference>
<feature type="compositionally biased region" description="Low complexity" evidence="1">
    <location>
        <begin position="59"/>
        <end position="68"/>
    </location>
</feature>
<evidence type="ECO:0000256" key="1">
    <source>
        <dbReference type="SAM" id="MobiDB-lite"/>
    </source>
</evidence>
<dbReference type="OrthoDB" id="1685113at2"/>
<comment type="caution">
    <text evidence="2">The sequence shown here is derived from an EMBL/GenBank/DDBJ whole genome shotgun (WGS) entry which is preliminary data.</text>
</comment>
<dbReference type="Pfam" id="PF01391">
    <property type="entry name" value="Collagen"/>
    <property type="match status" value="1"/>
</dbReference>
<dbReference type="Gene3D" id="1.20.5.320">
    <property type="entry name" value="6-Phosphogluconate Dehydrogenase, domain 3"/>
    <property type="match status" value="1"/>
</dbReference>
<dbReference type="AlphaFoldDB" id="A0A562JWC4"/>
<proteinExistence type="predicted"/>
<keyword evidence="3" id="KW-1185">Reference proteome</keyword>
<feature type="region of interest" description="Disordered" evidence="1">
    <location>
        <begin position="29"/>
        <end position="68"/>
    </location>
</feature>
<dbReference type="InterPro" id="IPR008160">
    <property type="entry name" value="Collagen"/>
</dbReference>
<organism evidence="2 3">
    <name type="scientific">Cytobacillus oceanisediminis</name>
    <dbReference type="NCBI Taxonomy" id="665099"/>
    <lineage>
        <taxon>Bacteria</taxon>
        <taxon>Bacillati</taxon>
        <taxon>Bacillota</taxon>
        <taxon>Bacilli</taxon>
        <taxon>Bacillales</taxon>
        <taxon>Bacillaceae</taxon>
        <taxon>Cytobacillus</taxon>
    </lineage>
</organism>
<evidence type="ECO:0000313" key="2">
    <source>
        <dbReference type="EMBL" id="TWH87467.1"/>
    </source>
</evidence>
<dbReference type="EMBL" id="VLKI01000005">
    <property type="protein sequence ID" value="TWH87467.1"/>
    <property type="molecule type" value="Genomic_DNA"/>
</dbReference>
<dbReference type="InterPro" id="IPR021210">
    <property type="entry name" value="Exosporium_BclB"/>
</dbReference>
<sequence length="244" mass="24035">MSYEHYCCLVCHSTPCCCPKGIQKLPGFHSSKGPKGERGLRGVQGPPGPRGVQGPPGPRGITGPRGPQGLPGIAGSSAIIPYASGTPVTLTGILGGTVNTGALIGFGISAPSVNISSGTLTLGVGAGNIPDFAFVVPRAGTVTSISGFFSVTAGANLAETGTVIAQLWRAPAGSNTFTPTGAEVELAPSFGPGLVGVGDTAFNTAVTALPVTAGQKLLMVFSLDSTSTVADVLIGFASAGVAIS</sequence>
<dbReference type="Proteomes" id="UP000318667">
    <property type="component" value="Unassembled WGS sequence"/>
</dbReference>
<evidence type="ECO:0000313" key="3">
    <source>
        <dbReference type="Proteomes" id="UP000318667"/>
    </source>
</evidence>